<dbReference type="GO" id="GO:0008757">
    <property type="term" value="F:S-adenosylmethionine-dependent methyltransferase activity"/>
    <property type="evidence" value="ECO:0007669"/>
    <property type="project" value="InterPro"/>
</dbReference>
<reference evidence="3" key="1">
    <citation type="journal article" date="2013" name="Nature">
        <title>Pan genome of the phytoplankton Emiliania underpins its global distribution.</title>
        <authorList>
            <person name="Read B.A."/>
            <person name="Kegel J."/>
            <person name="Klute M.J."/>
            <person name="Kuo A."/>
            <person name="Lefebvre S.C."/>
            <person name="Maumus F."/>
            <person name="Mayer C."/>
            <person name="Miller J."/>
            <person name="Monier A."/>
            <person name="Salamov A."/>
            <person name="Young J."/>
            <person name="Aguilar M."/>
            <person name="Claverie J.M."/>
            <person name="Frickenhaus S."/>
            <person name="Gonzalez K."/>
            <person name="Herman E.K."/>
            <person name="Lin Y.C."/>
            <person name="Napier J."/>
            <person name="Ogata H."/>
            <person name="Sarno A.F."/>
            <person name="Shmutz J."/>
            <person name="Schroeder D."/>
            <person name="de Vargas C."/>
            <person name="Verret F."/>
            <person name="von Dassow P."/>
            <person name="Valentin K."/>
            <person name="Van de Peer Y."/>
            <person name="Wheeler G."/>
            <person name="Dacks J.B."/>
            <person name="Delwiche C.F."/>
            <person name="Dyhrman S.T."/>
            <person name="Glockner G."/>
            <person name="John U."/>
            <person name="Richards T."/>
            <person name="Worden A.Z."/>
            <person name="Zhang X."/>
            <person name="Grigoriev I.V."/>
            <person name="Allen A.E."/>
            <person name="Bidle K."/>
            <person name="Borodovsky M."/>
            <person name="Bowler C."/>
            <person name="Brownlee C."/>
            <person name="Cock J.M."/>
            <person name="Elias M."/>
            <person name="Gladyshev V.N."/>
            <person name="Groth M."/>
            <person name="Guda C."/>
            <person name="Hadaegh A."/>
            <person name="Iglesias-Rodriguez M.D."/>
            <person name="Jenkins J."/>
            <person name="Jones B.M."/>
            <person name="Lawson T."/>
            <person name="Leese F."/>
            <person name="Lindquist E."/>
            <person name="Lobanov A."/>
            <person name="Lomsadze A."/>
            <person name="Malik S.B."/>
            <person name="Marsh M.E."/>
            <person name="Mackinder L."/>
            <person name="Mock T."/>
            <person name="Mueller-Roeber B."/>
            <person name="Pagarete A."/>
            <person name="Parker M."/>
            <person name="Probert I."/>
            <person name="Quesneville H."/>
            <person name="Raines C."/>
            <person name="Rensing S.A."/>
            <person name="Riano-Pachon D.M."/>
            <person name="Richier S."/>
            <person name="Rokitta S."/>
            <person name="Shiraiwa Y."/>
            <person name="Soanes D.M."/>
            <person name="van der Giezen M."/>
            <person name="Wahlund T.M."/>
            <person name="Williams B."/>
            <person name="Wilson W."/>
            <person name="Wolfe G."/>
            <person name="Wurch L.L."/>
        </authorList>
    </citation>
    <scope>NUCLEOTIDE SEQUENCE</scope>
</reference>
<dbReference type="Proteomes" id="UP000013827">
    <property type="component" value="Unassembled WGS sequence"/>
</dbReference>
<keyword evidence="3" id="KW-1185">Reference proteome</keyword>
<dbReference type="SUPFAM" id="SSF53335">
    <property type="entry name" value="S-adenosyl-L-methionine-dependent methyltransferases"/>
    <property type="match status" value="1"/>
</dbReference>
<reference evidence="2" key="2">
    <citation type="submission" date="2024-10" db="UniProtKB">
        <authorList>
            <consortium name="EnsemblProtists"/>
        </authorList>
    </citation>
    <scope>IDENTIFICATION</scope>
</reference>
<dbReference type="InterPro" id="IPR050508">
    <property type="entry name" value="Methyltransf_Superfamily"/>
</dbReference>
<name>A0A0D3I6C2_EMIH1</name>
<dbReference type="PaxDb" id="2903-EOD06807"/>
<dbReference type="AlphaFoldDB" id="A0A0D3I6C2"/>
<protein>
    <recommendedName>
        <fullName evidence="1">Methyltransferase type 11 domain-containing protein</fullName>
    </recommendedName>
</protein>
<evidence type="ECO:0000259" key="1">
    <source>
        <dbReference type="Pfam" id="PF08241"/>
    </source>
</evidence>
<dbReference type="HOGENOM" id="CLU_037990_3_0_1"/>
<dbReference type="InterPro" id="IPR013216">
    <property type="entry name" value="Methyltransf_11"/>
</dbReference>
<dbReference type="EnsemblProtists" id="EOD06807">
    <property type="protein sequence ID" value="EOD06807"/>
    <property type="gene ID" value="EMIHUDRAFT_106737"/>
</dbReference>
<organism evidence="2 3">
    <name type="scientific">Emiliania huxleyi (strain CCMP1516)</name>
    <dbReference type="NCBI Taxonomy" id="280463"/>
    <lineage>
        <taxon>Eukaryota</taxon>
        <taxon>Haptista</taxon>
        <taxon>Haptophyta</taxon>
        <taxon>Prymnesiophyceae</taxon>
        <taxon>Isochrysidales</taxon>
        <taxon>Noelaerhabdaceae</taxon>
        <taxon>Emiliania</taxon>
    </lineage>
</organism>
<dbReference type="CDD" id="cd02440">
    <property type="entry name" value="AdoMet_MTases"/>
    <property type="match status" value="1"/>
</dbReference>
<dbReference type="Gene3D" id="3.40.50.150">
    <property type="entry name" value="Vaccinia Virus protein VP39"/>
    <property type="match status" value="1"/>
</dbReference>
<dbReference type="KEGG" id="ehx:EMIHUDRAFT_106737"/>
<dbReference type="InterPro" id="IPR029063">
    <property type="entry name" value="SAM-dependent_MTases_sf"/>
</dbReference>
<evidence type="ECO:0000313" key="3">
    <source>
        <dbReference type="Proteomes" id="UP000013827"/>
    </source>
</evidence>
<dbReference type="OMA" id="EKLMRMG"/>
<dbReference type="PANTHER" id="PTHR42912:SF80">
    <property type="entry name" value="METHYLTRANSFERASE DOMAIN-CONTAINING PROTEIN"/>
    <property type="match status" value="1"/>
</dbReference>
<dbReference type="PANTHER" id="PTHR42912">
    <property type="entry name" value="METHYLTRANSFERASE"/>
    <property type="match status" value="1"/>
</dbReference>
<accession>A0A0D3I6C2</accession>
<feature type="domain" description="Methyltransferase type 11" evidence="1">
    <location>
        <begin position="81"/>
        <end position="182"/>
    </location>
</feature>
<proteinExistence type="predicted"/>
<dbReference type="Pfam" id="PF08241">
    <property type="entry name" value="Methyltransf_11"/>
    <property type="match status" value="1"/>
</dbReference>
<dbReference type="RefSeq" id="XP_005759236.1">
    <property type="nucleotide sequence ID" value="XM_005759179.1"/>
</dbReference>
<dbReference type="GeneID" id="17252923"/>
<evidence type="ECO:0000313" key="2">
    <source>
        <dbReference type="EnsemblProtists" id="EOD06807"/>
    </source>
</evidence>
<dbReference type="eggNOG" id="KOG4300">
    <property type="taxonomic scope" value="Eukaryota"/>
</dbReference>
<sequence>MLPVGRSRLALAGASLAYGTGLFVAYEASRPKPPLLTCEQRRDRFAELAQGYDGDVHCDEQSSGILAWRQELVAQARGRVLEIAGGTGRNLEHFPAAVSELVVGDNCEAMLQVAARRVAEARVGGGAACCPSAVTLAVMDASALPFADDSFDTVVDTFGVCSFEAPVQALREMGRCCKPGGAAHRLNRHVDRWGCYWNRDIEGMVAESGLRVVSVQRRHLGTTVMLRCEPAKGEAS</sequence>
<dbReference type="STRING" id="2903.R1BBW1"/>